<dbReference type="GO" id="GO:0000287">
    <property type="term" value="F:magnesium ion binding"/>
    <property type="evidence" value="ECO:0007669"/>
    <property type="project" value="InterPro"/>
</dbReference>
<evidence type="ECO:0000259" key="4">
    <source>
        <dbReference type="Pfam" id="PF03936"/>
    </source>
</evidence>
<dbReference type="PROSITE" id="PS51257">
    <property type="entry name" value="PROKAR_LIPOPROTEIN"/>
    <property type="match status" value="1"/>
</dbReference>
<comment type="cofactor">
    <cofactor evidence="1">
        <name>Mg(2+)</name>
        <dbReference type="ChEBI" id="CHEBI:18420"/>
    </cofactor>
</comment>
<feature type="domain" description="Terpene synthase metal-binding" evidence="4">
    <location>
        <begin position="320"/>
        <end position="359"/>
    </location>
</feature>
<dbReference type="SUPFAM" id="SSF48239">
    <property type="entry name" value="Terpenoid cyclases/Protein prenyltransferases"/>
    <property type="match status" value="1"/>
</dbReference>
<proteinExistence type="predicted"/>
<name>A0A0E0G6B6_ORYNI</name>
<dbReference type="Gene3D" id="1.10.600.10">
    <property type="entry name" value="Farnesyl Diphosphate Synthase"/>
    <property type="match status" value="2"/>
</dbReference>
<evidence type="ECO:0000313" key="5">
    <source>
        <dbReference type="EnsemblPlants" id="ONIVA02G17280.2"/>
    </source>
</evidence>
<protein>
    <submittedName>
        <fullName evidence="5">Uncharacterized protein</fullName>
    </submittedName>
</protein>
<dbReference type="InterPro" id="IPR036965">
    <property type="entry name" value="Terpene_synth_N_sf"/>
</dbReference>
<dbReference type="GO" id="GO:0010333">
    <property type="term" value="F:terpene synthase activity"/>
    <property type="evidence" value="ECO:0007669"/>
    <property type="project" value="InterPro"/>
</dbReference>
<reference evidence="5" key="1">
    <citation type="submission" date="2015-04" db="UniProtKB">
        <authorList>
            <consortium name="EnsemblPlants"/>
        </authorList>
    </citation>
    <scope>IDENTIFICATION</scope>
    <source>
        <strain evidence="5">SL10</strain>
    </source>
</reference>
<dbReference type="Gramene" id="ONIVA02G17280.2">
    <property type="protein sequence ID" value="ONIVA02G17280.2"/>
    <property type="gene ID" value="ONIVA02G17280"/>
</dbReference>
<sequence length="418" mass="49240">MIRLEKLKEEVATMITSSIACSLLERLQLVDALERLCVDHLFEEQINDLLVQISSTNVMDCDDLHTVALWFYLLRKHGYRVSQDVFVKFKDEGGCFAVNSPRDILTLYNAAYLGTHGEIILVEAISFAKRYLESTLPNLEGLLAHETKCALSIPLPRRVRIYEAKDHILTYEKEHATHEVILELAKLSSNIMQLELKIISRWWKDPQVESRLSFARDRIVECYFWIVGVYFEPKHSRGRIILTMVIAIVTLLDDIYDIYGSTEESEVFTRCMERWDRKAAHDIPEYMKFVYEKVLDAYEYIEDLLADEEKFRMSYLRNFREQVELHVAPTIGSYMKEHNVSVENACEKIKELIEDTWKDFNHEWLTLANVQPKQLLERIFNLARTMEFMYKHDDKFTNCQNLKDRIHSLFVETFASTY</sequence>
<dbReference type="Pfam" id="PF01397">
    <property type="entry name" value="Terpene_synth"/>
    <property type="match status" value="1"/>
</dbReference>
<keyword evidence="2" id="KW-0479">Metal-binding</keyword>
<keyword evidence="6" id="KW-1185">Reference proteome</keyword>
<evidence type="ECO:0000256" key="2">
    <source>
        <dbReference type="ARBA" id="ARBA00022723"/>
    </source>
</evidence>
<dbReference type="InterPro" id="IPR044814">
    <property type="entry name" value="Terpene_cyclase_plant_C1"/>
</dbReference>
<dbReference type="HOGENOM" id="CLU_003125_7_2_1"/>
<dbReference type="InterPro" id="IPR001906">
    <property type="entry name" value="Terpene_synth_N"/>
</dbReference>
<dbReference type="PANTHER" id="PTHR31225:SF228">
    <property type="entry name" value="ALPHA-TERPINEOL SYNTHASE, CHLOROPLASTIC"/>
    <property type="match status" value="1"/>
</dbReference>
<dbReference type="PANTHER" id="PTHR31225">
    <property type="entry name" value="OS04G0344100 PROTEIN-RELATED"/>
    <property type="match status" value="1"/>
</dbReference>
<dbReference type="Pfam" id="PF03936">
    <property type="entry name" value="Terpene_synth_C"/>
    <property type="match status" value="2"/>
</dbReference>
<dbReference type="EnsemblPlants" id="ONIVA02G17280.2">
    <property type="protein sequence ID" value="ONIVA02G17280.2"/>
    <property type="gene ID" value="ONIVA02G17280"/>
</dbReference>
<dbReference type="GO" id="GO:0016102">
    <property type="term" value="P:diterpenoid biosynthetic process"/>
    <property type="evidence" value="ECO:0007669"/>
    <property type="project" value="InterPro"/>
</dbReference>
<evidence type="ECO:0000259" key="3">
    <source>
        <dbReference type="Pfam" id="PF01397"/>
    </source>
</evidence>
<reference evidence="5" key="2">
    <citation type="submission" date="2018-04" db="EMBL/GenBank/DDBJ databases">
        <title>OnivRS2 (Oryza nivara Reference Sequence Version 2).</title>
        <authorList>
            <person name="Zhang J."/>
            <person name="Kudrna D."/>
            <person name="Lee S."/>
            <person name="Talag J."/>
            <person name="Rajasekar S."/>
            <person name="Welchert J."/>
            <person name="Hsing Y.-I."/>
            <person name="Wing R.A."/>
        </authorList>
    </citation>
    <scope>NUCLEOTIDE SEQUENCE [LARGE SCALE GENOMIC DNA]</scope>
    <source>
        <strain evidence="5">SL10</strain>
    </source>
</reference>
<dbReference type="InterPro" id="IPR008949">
    <property type="entry name" value="Isoprenoid_synthase_dom_sf"/>
</dbReference>
<accession>A0A0E0G6B6</accession>
<dbReference type="Gene3D" id="1.50.10.130">
    <property type="entry name" value="Terpene synthase, N-terminal domain"/>
    <property type="match status" value="1"/>
</dbReference>
<dbReference type="SUPFAM" id="SSF48576">
    <property type="entry name" value="Terpenoid synthases"/>
    <property type="match status" value="1"/>
</dbReference>
<dbReference type="Proteomes" id="UP000006591">
    <property type="component" value="Chromosome 2"/>
</dbReference>
<organism evidence="5">
    <name type="scientific">Oryza nivara</name>
    <name type="common">Indian wild rice</name>
    <name type="synonym">Oryza sativa f. spontanea</name>
    <dbReference type="NCBI Taxonomy" id="4536"/>
    <lineage>
        <taxon>Eukaryota</taxon>
        <taxon>Viridiplantae</taxon>
        <taxon>Streptophyta</taxon>
        <taxon>Embryophyta</taxon>
        <taxon>Tracheophyta</taxon>
        <taxon>Spermatophyta</taxon>
        <taxon>Magnoliopsida</taxon>
        <taxon>Liliopsida</taxon>
        <taxon>Poales</taxon>
        <taxon>Poaceae</taxon>
        <taxon>BOP clade</taxon>
        <taxon>Oryzoideae</taxon>
        <taxon>Oryzeae</taxon>
        <taxon>Oryzinae</taxon>
        <taxon>Oryza</taxon>
    </lineage>
</organism>
<feature type="domain" description="Terpene synthase metal-binding" evidence="4">
    <location>
        <begin position="204"/>
        <end position="319"/>
    </location>
</feature>
<dbReference type="AlphaFoldDB" id="A0A0E0G6B6"/>
<dbReference type="InterPro" id="IPR005630">
    <property type="entry name" value="Terpene_synthase_metal-bd"/>
</dbReference>
<feature type="domain" description="Terpene synthase N-terminal" evidence="3">
    <location>
        <begin position="3"/>
        <end position="139"/>
    </location>
</feature>
<dbReference type="InterPro" id="IPR008930">
    <property type="entry name" value="Terpenoid_cyclase/PrenylTrfase"/>
</dbReference>
<evidence type="ECO:0000256" key="1">
    <source>
        <dbReference type="ARBA" id="ARBA00001946"/>
    </source>
</evidence>
<dbReference type="CDD" id="cd00684">
    <property type="entry name" value="Terpene_cyclase_plant_C1"/>
    <property type="match status" value="1"/>
</dbReference>
<dbReference type="InterPro" id="IPR050148">
    <property type="entry name" value="Terpene_synthase-like"/>
</dbReference>
<evidence type="ECO:0000313" key="6">
    <source>
        <dbReference type="Proteomes" id="UP000006591"/>
    </source>
</evidence>